<dbReference type="KEGG" id="aam:106490799"/>
<keyword evidence="3" id="KW-1185">Reference proteome</keyword>
<dbReference type="GeneID" id="106490799"/>
<dbReference type="OrthoDB" id="9216205at2759"/>
<dbReference type="RefSeq" id="XP_013805758.2">
    <property type="nucleotide sequence ID" value="XM_013950304.2"/>
</dbReference>
<evidence type="ECO:0000313" key="4">
    <source>
        <dbReference type="RefSeq" id="XP_013805758.2"/>
    </source>
</evidence>
<dbReference type="Proteomes" id="UP001652627">
    <property type="component" value="Chromosome 19"/>
</dbReference>
<sequence length="218" mass="23969">MDFLPFTRFCFLLLTVSSAFLTTAIPSGDPAQGTKGSSFSSTNVTVYDCKRCGIRVCELSNFSCCDVIGETRNKMFSNEVIQLVAEETHITVCFQQEDTSPEGIYTIFWVKAEGMGYSCGSLEAKENRKDIIITEWKKTCCTADVQPEVPNSSLNCYSDLPGKKGFLSSSVSKEGNFDITTVFVALVGCAVVLVVYCVLKKMKPYSQTKCMFPMGNLA</sequence>
<reference evidence="4 5" key="1">
    <citation type="submission" date="2025-05" db="UniProtKB">
        <authorList>
            <consortium name="RefSeq"/>
        </authorList>
    </citation>
    <scope>IDENTIFICATION</scope>
    <source>
        <tissue evidence="4 5">Blood</tissue>
    </source>
</reference>
<accession>A0A8B7J518</accession>
<proteinExistence type="predicted"/>
<keyword evidence="1" id="KW-1133">Transmembrane helix</keyword>
<keyword evidence="2" id="KW-0732">Signal</keyword>
<feature type="transmembrane region" description="Helical" evidence="1">
    <location>
        <begin position="179"/>
        <end position="199"/>
    </location>
</feature>
<name>A0A8B7J518_9AVES</name>
<keyword evidence="1" id="KW-0812">Transmembrane</keyword>
<dbReference type="AlphaFoldDB" id="A0A8B7J518"/>
<dbReference type="RefSeq" id="XP_067164494.1">
    <property type="nucleotide sequence ID" value="XM_067308393.1"/>
</dbReference>
<keyword evidence="1" id="KW-0472">Membrane</keyword>
<gene>
    <name evidence="4 5 6" type="primary">LOC106490799</name>
</gene>
<evidence type="ECO:0000313" key="5">
    <source>
        <dbReference type="RefSeq" id="XP_013805759.2"/>
    </source>
</evidence>
<evidence type="ECO:0000313" key="3">
    <source>
        <dbReference type="Proteomes" id="UP001652627"/>
    </source>
</evidence>
<feature type="chain" id="PRO_5044664273" evidence="2">
    <location>
        <begin position="25"/>
        <end position="218"/>
    </location>
</feature>
<organism evidence="3 5">
    <name type="scientific">Apteryx mantelli</name>
    <name type="common">North Island brown kiwi</name>
    <dbReference type="NCBI Taxonomy" id="2696672"/>
    <lineage>
        <taxon>Eukaryota</taxon>
        <taxon>Metazoa</taxon>
        <taxon>Chordata</taxon>
        <taxon>Craniata</taxon>
        <taxon>Vertebrata</taxon>
        <taxon>Euteleostomi</taxon>
        <taxon>Archelosauria</taxon>
        <taxon>Archosauria</taxon>
        <taxon>Dinosauria</taxon>
        <taxon>Saurischia</taxon>
        <taxon>Theropoda</taxon>
        <taxon>Coelurosauria</taxon>
        <taxon>Aves</taxon>
        <taxon>Palaeognathae</taxon>
        <taxon>Apterygiformes</taxon>
        <taxon>Apterygidae</taxon>
        <taxon>Apteryx</taxon>
    </lineage>
</organism>
<dbReference type="RefSeq" id="XP_013805759.2">
    <property type="nucleotide sequence ID" value="XM_013950305.2"/>
</dbReference>
<evidence type="ECO:0000256" key="2">
    <source>
        <dbReference type="SAM" id="SignalP"/>
    </source>
</evidence>
<feature type="signal peptide" evidence="2">
    <location>
        <begin position="1"/>
        <end position="24"/>
    </location>
</feature>
<evidence type="ECO:0000256" key="1">
    <source>
        <dbReference type="SAM" id="Phobius"/>
    </source>
</evidence>
<protein>
    <submittedName>
        <fullName evidence="4 5">Uncharacterized protein</fullName>
    </submittedName>
</protein>
<evidence type="ECO:0000313" key="6">
    <source>
        <dbReference type="RefSeq" id="XP_067164494.1"/>
    </source>
</evidence>